<name>A0ABV3L7J1_9RHOB</name>
<feature type="compositionally biased region" description="Basic and acidic residues" evidence="1">
    <location>
        <begin position="46"/>
        <end position="62"/>
    </location>
</feature>
<feature type="region of interest" description="Disordered" evidence="1">
    <location>
        <begin position="46"/>
        <end position="69"/>
    </location>
</feature>
<evidence type="ECO:0000313" key="2">
    <source>
        <dbReference type="EMBL" id="MEV8467468.1"/>
    </source>
</evidence>
<organism evidence="2 3">
    <name type="scientific">Meridianimarinicoccus marinus</name>
    <dbReference type="NCBI Taxonomy" id="3231483"/>
    <lineage>
        <taxon>Bacteria</taxon>
        <taxon>Pseudomonadati</taxon>
        <taxon>Pseudomonadota</taxon>
        <taxon>Alphaproteobacteria</taxon>
        <taxon>Rhodobacterales</taxon>
        <taxon>Paracoccaceae</taxon>
        <taxon>Meridianimarinicoccus</taxon>
    </lineage>
</organism>
<gene>
    <name evidence="2" type="ORF">AB0T83_11825</name>
</gene>
<accession>A0ABV3L7J1</accession>
<dbReference type="EMBL" id="JBFBVU010000013">
    <property type="protein sequence ID" value="MEV8467468.1"/>
    <property type="molecule type" value="Genomic_DNA"/>
</dbReference>
<comment type="caution">
    <text evidence="2">The sequence shown here is derived from an EMBL/GenBank/DDBJ whole genome shotgun (WGS) entry which is preliminary data.</text>
</comment>
<evidence type="ECO:0000313" key="3">
    <source>
        <dbReference type="Proteomes" id="UP001553161"/>
    </source>
</evidence>
<reference evidence="2 3" key="1">
    <citation type="submission" date="2024-07" db="EMBL/GenBank/DDBJ databases">
        <authorList>
            <person name="Kang M."/>
        </authorList>
    </citation>
    <scope>NUCLEOTIDE SEQUENCE [LARGE SCALE GENOMIC DNA]</scope>
    <source>
        <strain evidence="2 3">DFM31</strain>
    </source>
</reference>
<sequence>MPIVPMDIRVNTVESRVRVSDAEALLAPDVLDRIAEAVMERIAEKRRIETARDRDTRVDHPKRPGIRGL</sequence>
<protein>
    <submittedName>
        <fullName evidence="2">Uncharacterized protein</fullName>
    </submittedName>
</protein>
<evidence type="ECO:0000256" key="1">
    <source>
        <dbReference type="SAM" id="MobiDB-lite"/>
    </source>
</evidence>
<keyword evidence="3" id="KW-1185">Reference proteome</keyword>
<dbReference type="RefSeq" id="WP_366193277.1">
    <property type="nucleotide sequence ID" value="NZ_JBFBVU010000013.1"/>
</dbReference>
<dbReference type="Proteomes" id="UP001553161">
    <property type="component" value="Unassembled WGS sequence"/>
</dbReference>
<proteinExistence type="predicted"/>